<dbReference type="InterPro" id="IPR044911">
    <property type="entry name" value="V-type_ATPase_csu/dsu_dom_3"/>
</dbReference>
<dbReference type="InterPro" id="IPR035067">
    <property type="entry name" value="V-type_ATPase_csu/dsu"/>
</dbReference>
<keyword evidence="2" id="KW-0813">Transport</keyword>
<dbReference type="Gene3D" id="1.10.132.50">
    <property type="entry name" value="ATP synthase (C/AC39) subunit, domain 3"/>
    <property type="match status" value="1"/>
</dbReference>
<gene>
    <name evidence="4" type="primary">ATPVC</name>
    <name evidence="4" type="synonym">ntpC</name>
</gene>
<organism evidence="4">
    <name type="scientific">uncultured marine group II/III euryarchaeote AD1000_22_H02</name>
    <dbReference type="NCBI Taxonomy" id="1457738"/>
    <lineage>
        <taxon>Archaea</taxon>
        <taxon>Methanobacteriati</taxon>
        <taxon>Methanobacteriota</taxon>
        <taxon>environmental samples</taxon>
    </lineage>
</organism>
<keyword evidence="3" id="KW-0406">Ion transport</keyword>
<evidence type="ECO:0000256" key="2">
    <source>
        <dbReference type="ARBA" id="ARBA00022448"/>
    </source>
</evidence>
<dbReference type="InterPro" id="IPR036079">
    <property type="entry name" value="ATPase_csu/dsu_sf"/>
</dbReference>
<name>A0A075FM38_9EURY</name>
<proteinExistence type="inferred from homology"/>
<sequence>MAEIAVGKGNWANASARSKARKAKLLDETRLRQLMKSGPDTIAASIGELDYRRELDIYSARLSGADLVEAALSHNLDRELTEVMGFCQGRLKRIVSVFALRFSYSNAKAVLRAVNGGASVESLANSVLPDENDLNVDWLEIARQSETLHDAATAMGGTPWGSAVSDIDSDATLQEYEDALDRHYYHEAISALRTSGQSHSLLLGYLRSEIDHRNIVNLLRALRQKLPAEQRAGLMLEGGRSLKGSLLRSAAQADSEDALMEVLRRTSMETAELEDALKESHEHGGLDPVVSYLASERRTDLRRMSHLNPLSAFPLIYYLESKVLEVQNLRLLVRGKAVGLSDEVIEAHMAF</sequence>
<dbReference type="PANTHER" id="PTHR38682">
    <property type="entry name" value="V-TYPE ATP SYNTHASE SUBUNIT C"/>
    <property type="match status" value="1"/>
</dbReference>
<evidence type="ECO:0000256" key="1">
    <source>
        <dbReference type="ARBA" id="ARBA00006709"/>
    </source>
</evidence>
<dbReference type="EMBL" id="KF900365">
    <property type="protein sequence ID" value="AIE92434.1"/>
    <property type="molecule type" value="Genomic_DNA"/>
</dbReference>
<evidence type="ECO:0000256" key="3">
    <source>
        <dbReference type="ARBA" id="ARBA00023065"/>
    </source>
</evidence>
<dbReference type="GO" id="GO:0016787">
    <property type="term" value="F:hydrolase activity"/>
    <property type="evidence" value="ECO:0007669"/>
    <property type="project" value="UniProtKB-KW"/>
</dbReference>
<dbReference type="SUPFAM" id="SSF103486">
    <property type="entry name" value="V-type ATP synthase subunit C"/>
    <property type="match status" value="1"/>
</dbReference>
<dbReference type="GO" id="GO:0046961">
    <property type="term" value="F:proton-transporting ATPase activity, rotational mechanism"/>
    <property type="evidence" value="ECO:0007669"/>
    <property type="project" value="InterPro"/>
</dbReference>
<dbReference type="AlphaFoldDB" id="A0A075FM38"/>
<reference evidence="4" key="1">
    <citation type="journal article" date="2014" name="Genome Biol. Evol.">
        <title>Pangenome evidence for extensive interdomain horizontal transfer affecting lineage core and shell genes in uncultured planktonic thaumarchaeota and euryarchaeota.</title>
        <authorList>
            <person name="Deschamps P."/>
            <person name="Zivanovic Y."/>
            <person name="Moreira D."/>
            <person name="Rodriguez-Valera F."/>
            <person name="Lopez-Garcia P."/>
        </authorList>
    </citation>
    <scope>NUCLEOTIDE SEQUENCE</scope>
</reference>
<keyword evidence="4" id="KW-0378">Hydrolase</keyword>
<accession>A0A075FM38</accession>
<protein>
    <submittedName>
        <fullName evidence="4">A-type ATP synthase subunit C (ATPVC, ntpC)</fullName>
        <ecNumber evidence="4">3.6.3.14</ecNumber>
    </submittedName>
</protein>
<dbReference type="InterPro" id="IPR002843">
    <property type="entry name" value="ATPase_V0-cplx_csu/dsu"/>
</dbReference>
<dbReference type="Gene3D" id="1.20.1690.10">
    <property type="entry name" value="V-type ATP synthase subunit C domain"/>
    <property type="match status" value="2"/>
</dbReference>
<evidence type="ECO:0000313" key="4">
    <source>
        <dbReference type="EMBL" id="AIE92434.1"/>
    </source>
</evidence>
<comment type="similarity">
    <text evidence="1">Belongs to the V-ATPase V0D/AC39 subunit family.</text>
</comment>
<dbReference type="Pfam" id="PF01992">
    <property type="entry name" value="vATP-synt_AC39"/>
    <property type="match status" value="1"/>
</dbReference>
<dbReference type="PANTHER" id="PTHR38682:SF1">
    <property type="entry name" value="V-TYPE ATP SYNTHASE SUBUNIT C"/>
    <property type="match status" value="1"/>
</dbReference>
<dbReference type="InterPro" id="IPR050873">
    <property type="entry name" value="V-ATPase_V0D/AC39_subunit"/>
</dbReference>
<dbReference type="EC" id="3.6.3.14" evidence="4"/>